<accession>A0ABX0QBM1</accession>
<organism evidence="1 2">
    <name type="scientific">Luteibacter jiangsuensis</name>
    <dbReference type="NCBI Taxonomy" id="637577"/>
    <lineage>
        <taxon>Bacteria</taxon>
        <taxon>Pseudomonadati</taxon>
        <taxon>Pseudomonadota</taxon>
        <taxon>Gammaproteobacteria</taxon>
        <taxon>Lysobacterales</taxon>
        <taxon>Rhodanobacteraceae</taxon>
        <taxon>Luteibacter</taxon>
    </lineage>
</organism>
<gene>
    <name evidence="1" type="ORF">HBF26_17810</name>
</gene>
<dbReference type="Proteomes" id="UP001429601">
    <property type="component" value="Unassembled WGS sequence"/>
</dbReference>
<protein>
    <submittedName>
        <fullName evidence="1">Uncharacterized protein</fullName>
    </submittedName>
</protein>
<evidence type="ECO:0000313" key="2">
    <source>
        <dbReference type="Proteomes" id="UP001429601"/>
    </source>
</evidence>
<reference evidence="1 2" key="1">
    <citation type="journal article" date="2011" name="Curr. Microbiol.">
        <title>Luteibacter jiangsuensis sp. nov.: a methamidophos-degrading bacterium isolated from a methamidophos-manufacturing factory.</title>
        <authorList>
            <person name="Wang L."/>
            <person name="Wang G.L."/>
            <person name="Li S.P."/>
            <person name="Jiang J.D."/>
        </authorList>
    </citation>
    <scope>NUCLEOTIDE SEQUENCE [LARGE SCALE GENOMIC DNA]</scope>
    <source>
        <strain evidence="1 2">CGMCC 1.10133</strain>
    </source>
</reference>
<comment type="caution">
    <text evidence="1">The sequence shown here is derived from an EMBL/GenBank/DDBJ whole genome shotgun (WGS) entry which is preliminary data.</text>
</comment>
<name>A0ABX0QBM1_9GAMM</name>
<proteinExistence type="predicted"/>
<dbReference type="RefSeq" id="WP_167129391.1">
    <property type="nucleotide sequence ID" value="NZ_JAAQQR010000011.1"/>
</dbReference>
<sequence>MKKPDVKLNPNPRMRYEITMRVEGAPGEFDHIDGYADYEVINPASVPLTPFSGATLEPQRHELIEFRRVSDNVYKAEVYLDRFMDEDYFGQGICRWSIVSVGAGLRHGPVTFSPGISKKEILAGSAIKRHFANASYADESMERIDIGVDDPRKYKRPEDTFTVTLESAEKFP</sequence>
<evidence type="ECO:0000313" key="1">
    <source>
        <dbReference type="EMBL" id="NID06752.1"/>
    </source>
</evidence>
<dbReference type="EMBL" id="JAAQQR010000011">
    <property type="protein sequence ID" value="NID06752.1"/>
    <property type="molecule type" value="Genomic_DNA"/>
</dbReference>
<keyword evidence="2" id="KW-1185">Reference proteome</keyword>